<comment type="caution">
    <text evidence="2">The sequence shown here is derived from an EMBL/GenBank/DDBJ whole genome shotgun (WGS) entry which is preliminary data.</text>
</comment>
<evidence type="ECO:0000313" key="3">
    <source>
        <dbReference type="Proteomes" id="UP000835052"/>
    </source>
</evidence>
<proteinExistence type="predicted"/>
<dbReference type="CDD" id="cd07890">
    <property type="entry name" value="CYTH-like_AC_IV-like"/>
    <property type="match status" value="1"/>
</dbReference>
<dbReference type="PANTHER" id="PTHR21028:SF2">
    <property type="entry name" value="CYTH DOMAIN-CONTAINING PROTEIN"/>
    <property type="match status" value="1"/>
</dbReference>
<name>A0A8S1HV95_9PELO</name>
<feature type="domain" description="CYTH" evidence="1">
    <location>
        <begin position="2"/>
        <end position="174"/>
    </location>
</feature>
<sequence length="177" mass="19994">MSRNVEIKAVIKSFDDVIKSSRQISGKEAVILRQHDVFYNSPNGRLKLRSVTEAGNKKTELIWYDRPDVAGPKVSNFTKFDVPESLIESMKATLQASMGVKGEIKKERSLFLYGQTRIHIDRVEGLGDFLELEVCLAEDDTVDKGEHIAREILRELGIKHEDLLEGAYMDMLINAGK</sequence>
<keyword evidence="3" id="KW-1185">Reference proteome</keyword>
<dbReference type="SUPFAM" id="SSF55154">
    <property type="entry name" value="CYTH-like phosphatases"/>
    <property type="match status" value="1"/>
</dbReference>
<dbReference type="AlphaFoldDB" id="A0A8S1HV95"/>
<organism evidence="2 3">
    <name type="scientific">Caenorhabditis auriculariae</name>
    <dbReference type="NCBI Taxonomy" id="2777116"/>
    <lineage>
        <taxon>Eukaryota</taxon>
        <taxon>Metazoa</taxon>
        <taxon>Ecdysozoa</taxon>
        <taxon>Nematoda</taxon>
        <taxon>Chromadorea</taxon>
        <taxon>Rhabditida</taxon>
        <taxon>Rhabditina</taxon>
        <taxon>Rhabditomorpha</taxon>
        <taxon>Rhabditoidea</taxon>
        <taxon>Rhabditidae</taxon>
        <taxon>Peloderinae</taxon>
        <taxon>Caenorhabditis</taxon>
    </lineage>
</organism>
<dbReference type="PANTHER" id="PTHR21028">
    <property type="entry name" value="SI:CH211-156B7.4"/>
    <property type="match status" value="1"/>
</dbReference>
<dbReference type="SMART" id="SM01118">
    <property type="entry name" value="CYTH"/>
    <property type="match status" value="1"/>
</dbReference>
<dbReference type="Gene3D" id="2.40.320.10">
    <property type="entry name" value="Hypothetical Protein Pfu-838710-001"/>
    <property type="match status" value="1"/>
</dbReference>
<dbReference type="EMBL" id="CAJGYM010000200">
    <property type="protein sequence ID" value="CAD6199749.1"/>
    <property type="molecule type" value="Genomic_DNA"/>
</dbReference>
<dbReference type="Proteomes" id="UP000835052">
    <property type="component" value="Unassembled WGS sequence"/>
</dbReference>
<reference evidence="2" key="1">
    <citation type="submission" date="2020-10" db="EMBL/GenBank/DDBJ databases">
        <authorList>
            <person name="Kikuchi T."/>
        </authorList>
    </citation>
    <scope>NUCLEOTIDE SEQUENCE</scope>
    <source>
        <strain evidence="2">NKZ352</strain>
    </source>
</reference>
<dbReference type="InterPro" id="IPR033469">
    <property type="entry name" value="CYTH-like_dom_sf"/>
</dbReference>
<accession>A0A8S1HV95</accession>
<dbReference type="Pfam" id="PF01928">
    <property type="entry name" value="CYTH"/>
    <property type="match status" value="1"/>
</dbReference>
<gene>
    <name evidence="2" type="ORF">CAUJ_LOCUS15648</name>
</gene>
<evidence type="ECO:0000313" key="2">
    <source>
        <dbReference type="EMBL" id="CAD6199749.1"/>
    </source>
</evidence>
<dbReference type="InterPro" id="IPR023577">
    <property type="entry name" value="CYTH_domain"/>
</dbReference>
<protein>
    <recommendedName>
        <fullName evidence="1">CYTH domain-containing protein</fullName>
    </recommendedName>
</protein>
<dbReference type="InterPro" id="IPR008173">
    <property type="entry name" value="Adenylyl_cyclase_CyaB"/>
</dbReference>
<evidence type="ECO:0000259" key="1">
    <source>
        <dbReference type="PROSITE" id="PS51707"/>
    </source>
</evidence>
<dbReference type="PROSITE" id="PS51707">
    <property type="entry name" value="CYTH"/>
    <property type="match status" value="1"/>
</dbReference>
<dbReference type="GO" id="GO:0016462">
    <property type="term" value="F:pyrophosphatase activity"/>
    <property type="evidence" value="ECO:0007669"/>
    <property type="project" value="UniProtKB-ARBA"/>
</dbReference>
<dbReference type="OrthoDB" id="6159137at2759"/>